<feature type="signal peptide" evidence="3">
    <location>
        <begin position="1"/>
        <end position="19"/>
    </location>
</feature>
<feature type="domain" description="AB hydrolase-1" evidence="4">
    <location>
        <begin position="96"/>
        <end position="243"/>
    </location>
</feature>
<dbReference type="InterPro" id="IPR029058">
    <property type="entry name" value="AB_hydrolase_fold"/>
</dbReference>
<dbReference type="InterPro" id="IPR013595">
    <property type="entry name" value="Pept_S33_TAP-like_C"/>
</dbReference>
<name>A0A9W8XYN6_9PLEO</name>
<keyword evidence="3" id="KW-0732">Signal</keyword>
<reference evidence="6" key="1">
    <citation type="submission" date="2022-10" db="EMBL/GenBank/DDBJ databases">
        <title>Tapping the CABI collections for fungal endophytes: first genome assemblies for Collariella, Neodidymelliopsis, Ascochyta clinopodiicola, Didymella pomorum, Didymosphaeria variabile, Neocosmospora piperis and Neocucurbitaria cava.</title>
        <authorList>
            <person name="Hill R."/>
        </authorList>
    </citation>
    <scope>NUCLEOTIDE SEQUENCE</scope>
    <source>
        <strain evidence="6">IMI 356815</strain>
    </source>
</reference>
<dbReference type="Pfam" id="PF00561">
    <property type="entry name" value="Abhydrolase_1"/>
    <property type="match status" value="1"/>
</dbReference>
<dbReference type="SUPFAM" id="SSF53474">
    <property type="entry name" value="alpha/beta-Hydrolases"/>
    <property type="match status" value="1"/>
</dbReference>
<dbReference type="OrthoDB" id="425534at2759"/>
<dbReference type="RefSeq" id="XP_056077054.1">
    <property type="nucleotide sequence ID" value="XM_056210232.1"/>
</dbReference>
<evidence type="ECO:0000259" key="4">
    <source>
        <dbReference type="Pfam" id="PF00561"/>
    </source>
</evidence>
<dbReference type="Gene3D" id="3.40.50.1820">
    <property type="entry name" value="alpha/beta hydrolase"/>
    <property type="match status" value="1"/>
</dbReference>
<evidence type="ECO:0000256" key="3">
    <source>
        <dbReference type="SAM" id="SignalP"/>
    </source>
</evidence>
<comment type="similarity">
    <text evidence="1">Belongs to the peptidase S33 family.</text>
</comment>
<dbReference type="AlphaFoldDB" id="A0A9W8XYN6"/>
<dbReference type="PANTHER" id="PTHR43248">
    <property type="entry name" value="2-SUCCINYL-6-HYDROXY-2,4-CYCLOHEXADIENE-1-CARBOXYLATE SYNTHASE"/>
    <property type="match status" value="1"/>
</dbReference>
<evidence type="ECO:0008006" key="8">
    <source>
        <dbReference type="Google" id="ProtNLM"/>
    </source>
</evidence>
<keyword evidence="2" id="KW-0378">Hydrolase</keyword>
<dbReference type="GO" id="GO:0016787">
    <property type="term" value="F:hydrolase activity"/>
    <property type="evidence" value="ECO:0007669"/>
    <property type="project" value="UniProtKB-KW"/>
</dbReference>
<dbReference type="GeneID" id="80904949"/>
<proteinExistence type="inferred from homology"/>
<feature type="domain" description="Peptidase S33 tripeptidyl aminopeptidase-like C-terminal" evidence="5">
    <location>
        <begin position="409"/>
        <end position="503"/>
    </location>
</feature>
<comment type="caution">
    <text evidence="6">The sequence shown here is derived from an EMBL/GenBank/DDBJ whole genome shotgun (WGS) entry which is preliminary data.</text>
</comment>
<evidence type="ECO:0000313" key="6">
    <source>
        <dbReference type="EMBL" id="KAJ4360852.1"/>
    </source>
</evidence>
<dbReference type="PANTHER" id="PTHR43248:SF30">
    <property type="entry name" value="AB HYDROLASE-1 DOMAIN-CONTAINING PROTEIN"/>
    <property type="match status" value="1"/>
</dbReference>
<gene>
    <name evidence="6" type="ORF">N0V89_001419</name>
</gene>
<dbReference type="Proteomes" id="UP001140513">
    <property type="component" value="Unassembled WGS sequence"/>
</dbReference>
<evidence type="ECO:0000256" key="2">
    <source>
        <dbReference type="ARBA" id="ARBA00022801"/>
    </source>
</evidence>
<accession>A0A9W8XYN6</accession>
<dbReference type="InterPro" id="IPR051601">
    <property type="entry name" value="Serine_prot/Carboxylest_S33"/>
</dbReference>
<dbReference type="Pfam" id="PF08386">
    <property type="entry name" value="Abhydrolase_4"/>
    <property type="match status" value="1"/>
</dbReference>
<protein>
    <recommendedName>
        <fullName evidence="8">Alpha/beta-hydrolase</fullName>
    </recommendedName>
</protein>
<keyword evidence="7" id="KW-1185">Reference proteome</keyword>
<dbReference type="InterPro" id="IPR000073">
    <property type="entry name" value="AB_hydrolase_1"/>
</dbReference>
<organism evidence="6 7">
    <name type="scientific">Didymosphaeria variabile</name>
    <dbReference type="NCBI Taxonomy" id="1932322"/>
    <lineage>
        <taxon>Eukaryota</taxon>
        <taxon>Fungi</taxon>
        <taxon>Dikarya</taxon>
        <taxon>Ascomycota</taxon>
        <taxon>Pezizomycotina</taxon>
        <taxon>Dothideomycetes</taxon>
        <taxon>Pleosporomycetidae</taxon>
        <taxon>Pleosporales</taxon>
        <taxon>Massarineae</taxon>
        <taxon>Didymosphaeriaceae</taxon>
        <taxon>Didymosphaeria</taxon>
    </lineage>
</organism>
<dbReference type="EMBL" id="JAPEUX010000001">
    <property type="protein sequence ID" value="KAJ4360852.1"/>
    <property type="molecule type" value="Genomic_DNA"/>
</dbReference>
<evidence type="ECO:0000259" key="5">
    <source>
        <dbReference type="Pfam" id="PF08386"/>
    </source>
</evidence>
<feature type="chain" id="PRO_5040748558" description="Alpha/beta-hydrolase" evidence="3">
    <location>
        <begin position="20"/>
        <end position="508"/>
    </location>
</feature>
<evidence type="ECO:0000313" key="7">
    <source>
        <dbReference type="Proteomes" id="UP001140513"/>
    </source>
</evidence>
<evidence type="ECO:0000256" key="1">
    <source>
        <dbReference type="ARBA" id="ARBA00010088"/>
    </source>
</evidence>
<sequence>MAPTTRLSVVASLLSSTIAFPLSSRHPSSSNSTTLPSNCTAPSITFGACPEGAPSQLECATYSVPIIWDEPEGTKFDLGLVRLPANANSTKKIGSLFINPGGPGGAASDFIGSLVLGVLPLPDGLTDSFDLIGLDPRGVGLSNPVQCDQEIWAERVSWFPKTQAEYDTLVDKNKRYGESCRNQTGPLLEYLDTISVAKDHEAVRIALGNEPLNMVGISYGSQLGAQYAQLFPDNIRTLVLDGMLQHSQSVASNVLIESLGYSIGLQHFFKWASEEETSPLKGEDVAEICAGLLTNASTTPIPAPSCDGTTCRTDVNAEELLFNAQAALVFKDPRITGGLSTWGDLASAIYNATKGDASAFSTRFDDASTAASTAIYCLDLNHDPSVYDFNYIQAKQHMFDTFQPLSQGAGQSTSLLHSCIGWPFATRNPPKKLDVNTKTTILSVNSDADPSTAYPWAIGMLEEIRNKVFITRHGDGHTSFPIGGETAAAIAQYLITGEAPDNGLVLNS</sequence>